<dbReference type="SUPFAM" id="SSF81301">
    <property type="entry name" value="Nucleotidyltransferase"/>
    <property type="match status" value="1"/>
</dbReference>
<dbReference type="Gene3D" id="3.30.460.40">
    <property type="match status" value="1"/>
</dbReference>
<sequence>PAARGPPTISLQPMPSPVMDSLLRVVARHLEQTHYALIGGVALYLLGSARATPDIDLLVPSGYAGRVANTLGRISDFGTERLQSGRSRVWYNAPNRRRYNVDIMEPGDIHQQFPSSDGGIMTLQSTRLLRPALLLNYKCFAWQMREDPRKKLTDAQDILFLLRYMVAQRVQTSSQEVNHATPDFFVEFLARYPDAEELFVAIGLRCR</sequence>
<dbReference type="InterPro" id="IPR043519">
    <property type="entry name" value="NT_sf"/>
</dbReference>
<comment type="caution">
    <text evidence="1">The sequence shown here is derived from an EMBL/GenBank/DDBJ whole genome shotgun (WGS) entry which is preliminary data.</text>
</comment>
<reference evidence="1" key="2">
    <citation type="submission" date="2023-05" db="EMBL/GenBank/DDBJ databases">
        <authorList>
            <consortium name="Lawrence Berkeley National Laboratory"/>
            <person name="Steindorff A."/>
            <person name="Hensen N."/>
            <person name="Bonometti L."/>
            <person name="Westerberg I."/>
            <person name="Brannstrom I.O."/>
            <person name="Guillou S."/>
            <person name="Cros-Aarteil S."/>
            <person name="Calhoun S."/>
            <person name="Haridas S."/>
            <person name="Kuo A."/>
            <person name="Mondo S."/>
            <person name="Pangilinan J."/>
            <person name="Riley R."/>
            <person name="Labutti K."/>
            <person name="Andreopoulos B."/>
            <person name="Lipzen A."/>
            <person name="Chen C."/>
            <person name="Yanf M."/>
            <person name="Daum C."/>
            <person name="Ng V."/>
            <person name="Clum A."/>
            <person name="Ohm R."/>
            <person name="Martin F."/>
            <person name="Silar P."/>
            <person name="Natvig D."/>
            <person name="Lalanne C."/>
            <person name="Gautier V."/>
            <person name="Ament-Velasquez S.L."/>
            <person name="Kruys A."/>
            <person name="Hutchinson M.I."/>
            <person name="Powell A.J."/>
            <person name="Barry K."/>
            <person name="Miller A.N."/>
            <person name="Grigoriev I.V."/>
            <person name="Debuchy R."/>
            <person name="Gladieux P."/>
            <person name="Thoren M.H."/>
            <person name="Johannesson H."/>
        </authorList>
    </citation>
    <scope>NUCLEOTIDE SEQUENCE</scope>
    <source>
        <strain evidence="1">CBS 538.74</strain>
    </source>
</reference>
<dbReference type="Proteomes" id="UP001302745">
    <property type="component" value="Unassembled WGS sequence"/>
</dbReference>
<proteinExistence type="predicted"/>
<evidence type="ECO:0000313" key="1">
    <source>
        <dbReference type="EMBL" id="KAK4151686.1"/>
    </source>
</evidence>
<protein>
    <submittedName>
        <fullName evidence="1">Uncharacterized protein</fullName>
    </submittedName>
</protein>
<dbReference type="AlphaFoldDB" id="A0AAN6ZWT1"/>
<gene>
    <name evidence="1" type="ORF">C8A00DRAFT_16944</name>
</gene>
<dbReference type="EMBL" id="MU857004">
    <property type="protein sequence ID" value="KAK4151686.1"/>
    <property type="molecule type" value="Genomic_DNA"/>
</dbReference>
<accession>A0AAN6ZWT1</accession>
<evidence type="ECO:0000313" key="2">
    <source>
        <dbReference type="Proteomes" id="UP001302745"/>
    </source>
</evidence>
<keyword evidence="2" id="KW-1185">Reference proteome</keyword>
<organism evidence="1 2">
    <name type="scientific">Chaetomidium leptoderma</name>
    <dbReference type="NCBI Taxonomy" id="669021"/>
    <lineage>
        <taxon>Eukaryota</taxon>
        <taxon>Fungi</taxon>
        <taxon>Dikarya</taxon>
        <taxon>Ascomycota</taxon>
        <taxon>Pezizomycotina</taxon>
        <taxon>Sordariomycetes</taxon>
        <taxon>Sordariomycetidae</taxon>
        <taxon>Sordariales</taxon>
        <taxon>Chaetomiaceae</taxon>
        <taxon>Chaetomidium</taxon>
    </lineage>
</organism>
<name>A0AAN6ZWT1_9PEZI</name>
<reference evidence="1" key="1">
    <citation type="journal article" date="2023" name="Mol. Phylogenet. Evol.">
        <title>Genome-scale phylogeny and comparative genomics of the fungal order Sordariales.</title>
        <authorList>
            <person name="Hensen N."/>
            <person name="Bonometti L."/>
            <person name="Westerberg I."/>
            <person name="Brannstrom I.O."/>
            <person name="Guillou S."/>
            <person name="Cros-Aarteil S."/>
            <person name="Calhoun S."/>
            <person name="Haridas S."/>
            <person name="Kuo A."/>
            <person name="Mondo S."/>
            <person name="Pangilinan J."/>
            <person name="Riley R."/>
            <person name="LaButti K."/>
            <person name="Andreopoulos B."/>
            <person name="Lipzen A."/>
            <person name="Chen C."/>
            <person name="Yan M."/>
            <person name="Daum C."/>
            <person name="Ng V."/>
            <person name="Clum A."/>
            <person name="Steindorff A."/>
            <person name="Ohm R.A."/>
            <person name="Martin F."/>
            <person name="Silar P."/>
            <person name="Natvig D.O."/>
            <person name="Lalanne C."/>
            <person name="Gautier V."/>
            <person name="Ament-Velasquez S.L."/>
            <person name="Kruys A."/>
            <person name="Hutchinson M.I."/>
            <person name="Powell A.J."/>
            <person name="Barry K."/>
            <person name="Miller A.N."/>
            <person name="Grigoriev I.V."/>
            <person name="Debuchy R."/>
            <person name="Gladieux P."/>
            <person name="Hiltunen Thoren M."/>
            <person name="Johannesson H."/>
        </authorList>
    </citation>
    <scope>NUCLEOTIDE SEQUENCE</scope>
    <source>
        <strain evidence="1">CBS 538.74</strain>
    </source>
</reference>
<feature type="non-terminal residue" evidence="1">
    <location>
        <position position="1"/>
    </location>
</feature>